<dbReference type="AlphaFoldDB" id="C6M1F9"/>
<proteinExistence type="predicted"/>
<organism evidence="1 2">
    <name type="scientific">Neisseria sicca ATCC 29256</name>
    <dbReference type="NCBI Taxonomy" id="547045"/>
    <lineage>
        <taxon>Bacteria</taxon>
        <taxon>Pseudomonadati</taxon>
        <taxon>Pseudomonadota</taxon>
        <taxon>Betaproteobacteria</taxon>
        <taxon>Neisseriales</taxon>
        <taxon>Neisseriaceae</taxon>
        <taxon>Neisseria</taxon>
    </lineage>
</organism>
<comment type="caution">
    <text evidence="1">The sequence shown here is derived from an EMBL/GenBank/DDBJ whole genome shotgun (WGS) entry which is preliminary data.</text>
</comment>
<gene>
    <name evidence="1" type="ORF">NEISICOT_00340</name>
</gene>
<reference evidence="1" key="1">
    <citation type="submission" date="2009-07" db="EMBL/GenBank/DDBJ databases">
        <authorList>
            <person name="Weinstock G."/>
            <person name="Sodergren E."/>
            <person name="Clifton S."/>
            <person name="Fulton L."/>
            <person name="Fulton B."/>
            <person name="Courtney L."/>
            <person name="Fronick C."/>
            <person name="Harrison M."/>
            <person name="Strong C."/>
            <person name="Farmer C."/>
            <person name="Delahaunty K."/>
            <person name="Markovic C."/>
            <person name="Hall O."/>
            <person name="Minx P."/>
            <person name="Tomlinson C."/>
            <person name="Mitreva M."/>
            <person name="Nelson J."/>
            <person name="Hou S."/>
            <person name="Wollam A."/>
            <person name="Pepin K.H."/>
            <person name="Johnson M."/>
            <person name="Bhonagiri V."/>
            <person name="Nash W.E."/>
            <person name="Warren W."/>
            <person name="Chinwalla A."/>
            <person name="Mardis E.R."/>
            <person name="Wilson R.K."/>
        </authorList>
    </citation>
    <scope>NUCLEOTIDE SEQUENCE [LARGE SCALE GENOMIC DNA]</scope>
    <source>
        <strain evidence="1">ATCC 29256</strain>
    </source>
</reference>
<accession>C6M1F9</accession>
<evidence type="ECO:0000313" key="2">
    <source>
        <dbReference type="Proteomes" id="UP000005365"/>
    </source>
</evidence>
<dbReference type="Proteomes" id="UP000005365">
    <property type="component" value="Unassembled WGS sequence"/>
</dbReference>
<evidence type="ECO:0008006" key="3">
    <source>
        <dbReference type="Google" id="ProtNLM"/>
    </source>
</evidence>
<evidence type="ECO:0000313" key="1">
    <source>
        <dbReference type="EMBL" id="EET45637.1"/>
    </source>
</evidence>
<dbReference type="Gene3D" id="2.60.40.10">
    <property type="entry name" value="Immunoglobulins"/>
    <property type="match status" value="1"/>
</dbReference>
<dbReference type="RefSeq" id="WP_003755674.1">
    <property type="nucleotide sequence ID" value="NZ_ACKO02000002.1"/>
</dbReference>
<keyword evidence="2" id="KW-1185">Reference proteome</keyword>
<dbReference type="InterPro" id="IPR013783">
    <property type="entry name" value="Ig-like_fold"/>
</dbReference>
<dbReference type="EMBL" id="ACKO02000002">
    <property type="protein sequence ID" value="EET45637.1"/>
    <property type="molecule type" value="Genomic_DNA"/>
</dbReference>
<sequence>MKRLFIFALACFATSCTLTHKVESLPDAEFNQPYSVSVNFTGGLRPYPDSFRATITPEDSGLSVSSVTGKWDNETVISGTPITKQDITVEISYYVRGAVGWFESKDQKKFYQIKIKE</sequence>
<protein>
    <recommendedName>
        <fullName evidence="3">Lipoprotein</fullName>
    </recommendedName>
</protein>
<name>C6M1F9_NEISI</name>
<dbReference type="PROSITE" id="PS51257">
    <property type="entry name" value="PROKAR_LIPOPROTEIN"/>
    <property type="match status" value="1"/>
</dbReference>